<dbReference type="AlphaFoldDB" id="A0A9X0QWH6"/>
<dbReference type="FunFam" id="3.40.1190.20:FF:000003">
    <property type="entry name" value="Phosphomethylpyrimidine kinase ThiD"/>
    <property type="match status" value="1"/>
</dbReference>
<accession>A0A9X0QWH6</accession>
<evidence type="ECO:0000256" key="4">
    <source>
        <dbReference type="ARBA" id="ARBA00022741"/>
    </source>
</evidence>
<proteinExistence type="predicted"/>
<reference evidence="8" key="1">
    <citation type="submission" date="2020-08" db="EMBL/GenBank/DDBJ databases">
        <authorList>
            <person name="Hu Y."/>
            <person name="Nguyen S.V."/>
            <person name="Li F."/>
            <person name="Fanning S."/>
        </authorList>
    </citation>
    <scope>NUCLEOTIDE SEQUENCE</scope>
    <source>
        <strain evidence="8">SYSU D8009</strain>
    </source>
</reference>
<dbReference type="InterPro" id="IPR029056">
    <property type="entry name" value="Ribokinase-like"/>
</dbReference>
<dbReference type="InterPro" id="IPR004399">
    <property type="entry name" value="HMP/HMP-P_kinase_dom"/>
</dbReference>
<evidence type="ECO:0000256" key="2">
    <source>
        <dbReference type="ARBA" id="ARBA00012135"/>
    </source>
</evidence>
<dbReference type="Gene3D" id="3.40.1190.20">
    <property type="match status" value="1"/>
</dbReference>
<dbReference type="Pfam" id="PF08543">
    <property type="entry name" value="Phos_pyr_kin"/>
    <property type="match status" value="1"/>
</dbReference>
<evidence type="ECO:0000313" key="8">
    <source>
        <dbReference type="EMBL" id="MBC4015185.1"/>
    </source>
</evidence>
<evidence type="ECO:0000256" key="6">
    <source>
        <dbReference type="ARBA" id="ARBA00022840"/>
    </source>
</evidence>
<dbReference type="Proteomes" id="UP000600101">
    <property type="component" value="Unassembled WGS sequence"/>
</dbReference>
<dbReference type="EC" id="2.7.1.49" evidence="2"/>
<dbReference type="SUPFAM" id="SSF53613">
    <property type="entry name" value="Ribokinase-like"/>
    <property type="match status" value="1"/>
</dbReference>
<dbReference type="InterPro" id="IPR013749">
    <property type="entry name" value="PM/HMP-P_kinase-1"/>
</dbReference>
<keyword evidence="6" id="KW-0067">ATP-binding</keyword>
<keyword evidence="5 8" id="KW-0418">Kinase</keyword>
<dbReference type="PANTHER" id="PTHR20858">
    <property type="entry name" value="PHOSPHOMETHYLPYRIMIDINE KINASE"/>
    <property type="match status" value="1"/>
</dbReference>
<dbReference type="GO" id="GO:0008902">
    <property type="term" value="F:hydroxymethylpyrimidine kinase activity"/>
    <property type="evidence" value="ECO:0007669"/>
    <property type="project" value="UniProtKB-EC"/>
</dbReference>
<protein>
    <recommendedName>
        <fullName evidence="2">hydroxymethylpyrimidine kinase</fullName>
        <ecNumber evidence="2">2.7.1.49</ecNumber>
    </recommendedName>
</protein>
<dbReference type="CDD" id="cd01169">
    <property type="entry name" value="HMPP_kinase"/>
    <property type="match status" value="1"/>
</dbReference>
<dbReference type="GO" id="GO:0009228">
    <property type="term" value="P:thiamine biosynthetic process"/>
    <property type="evidence" value="ECO:0007669"/>
    <property type="project" value="InterPro"/>
</dbReference>
<comment type="pathway">
    <text evidence="1">Cofactor biosynthesis; thiamine diphosphate biosynthesis.</text>
</comment>
<dbReference type="RefSeq" id="WP_186769960.1">
    <property type="nucleotide sequence ID" value="NZ_JACOMF010000006.1"/>
</dbReference>
<dbReference type="EMBL" id="JACOMF010000006">
    <property type="protein sequence ID" value="MBC4015185.1"/>
    <property type="molecule type" value="Genomic_DNA"/>
</dbReference>
<sequence>MSTPGPRGRVLIVAGSDSGGGAGIQADIKAVTALGGHAATAITALTAQNTLGVHGVLPIPVAFIRQQIAVVLRDIGADALKTGMLHDSPTIAAVCEALAAEAPGVPLVADPVMVAKGGHALLQPDAVEALKRLLLPLAAVITPNLPEAEVLTGLEIRDEAAMRRAAEALLAMGVRAVLLKGGHLEGPRVIDLLATPDGITRFEDAKLESRHTHGTGCTLASAIAAGLARGLPLQRAVARARAYVRAAILAAPGLGQGHGPLGHGVTVDPARIEALG</sequence>
<dbReference type="GO" id="GO:0005524">
    <property type="term" value="F:ATP binding"/>
    <property type="evidence" value="ECO:0007669"/>
    <property type="project" value="UniProtKB-KW"/>
</dbReference>
<keyword evidence="9" id="KW-1185">Reference proteome</keyword>
<gene>
    <name evidence="8" type="primary">thiD</name>
    <name evidence="8" type="ORF">H7965_07580</name>
</gene>
<keyword evidence="3 8" id="KW-0808">Transferase</keyword>
<dbReference type="NCBIfam" id="TIGR00097">
    <property type="entry name" value="HMP-P_kinase"/>
    <property type="match status" value="1"/>
</dbReference>
<feature type="domain" description="Pyridoxamine kinase/Phosphomethylpyrimidine kinase" evidence="7">
    <location>
        <begin position="17"/>
        <end position="261"/>
    </location>
</feature>
<evidence type="ECO:0000256" key="1">
    <source>
        <dbReference type="ARBA" id="ARBA00004948"/>
    </source>
</evidence>
<comment type="caution">
    <text evidence="8">The sequence shown here is derived from an EMBL/GenBank/DDBJ whole genome shotgun (WGS) entry which is preliminary data.</text>
</comment>
<dbReference type="PANTHER" id="PTHR20858:SF17">
    <property type="entry name" value="HYDROXYMETHYLPYRIMIDINE_PHOSPHOMETHYLPYRIMIDINE KINASE THI20-RELATED"/>
    <property type="match status" value="1"/>
</dbReference>
<evidence type="ECO:0000256" key="5">
    <source>
        <dbReference type="ARBA" id="ARBA00022777"/>
    </source>
</evidence>
<keyword evidence="4" id="KW-0547">Nucleotide-binding</keyword>
<evidence type="ECO:0000256" key="3">
    <source>
        <dbReference type="ARBA" id="ARBA00022679"/>
    </source>
</evidence>
<dbReference type="GO" id="GO:0005829">
    <property type="term" value="C:cytosol"/>
    <property type="evidence" value="ECO:0007669"/>
    <property type="project" value="TreeGrafter"/>
</dbReference>
<name>A0A9X0QWH6_9PROT</name>
<dbReference type="GO" id="GO:0008972">
    <property type="term" value="F:phosphomethylpyrimidine kinase activity"/>
    <property type="evidence" value="ECO:0007669"/>
    <property type="project" value="InterPro"/>
</dbReference>
<evidence type="ECO:0000259" key="7">
    <source>
        <dbReference type="Pfam" id="PF08543"/>
    </source>
</evidence>
<organism evidence="8 9">
    <name type="scientific">Siccirubricoccus deserti</name>
    <dbReference type="NCBI Taxonomy" id="2013562"/>
    <lineage>
        <taxon>Bacteria</taxon>
        <taxon>Pseudomonadati</taxon>
        <taxon>Pseudomonadota</taxon>
        <taxon>Alphaproteobacteria</taxon>
        <taxon>Acetobacterales</taxon>
        <taxon>Roseomonadaceae</taxon>
        <taxon>Siccirubricoccus</taxon>
    </lineage>
</organism>
<evidence type="ECO:0000313" key="9">
    <source>
        <dbReference type="Proteomes" id="UP000600101"/>
    </source>
</evidence>